<feature type="compositionally biased region" description="Basic residues" evidence="1">
    <location>
        <begin position="127"/>
        <end position="139"/>
    </location>
</feature>
<dbReference type="GO" id="GO:0050380">
    <property type="term" value="F:undecaprenyl-diphosphatase activity"/>
    <property type="evidence" value="ECO:0007669"/>
    <property type="project" value="UniProtKB-EC"/>
</dbReference>
<feature type="compositionally biased region" description="Basic and acidic residues" evidence="1">
    <location>
        <begin position="7"/>
        <end position="36"/>
    </location>
</feature>
<evidence type="ECO:0000313" key="2">
    <source>
        <dbReference type="EMBL" id="CAA9466008.1"/>
    </source>
</evidence>
<feature type="compositionally biased region" description="Low complexity" evidence="1">
    <location>
        <begin position="246"/>
        <end position="257"/>
    </location>
</feature>
<feature type="non-terminal residue" evidence="2">
    <location>
        <position position="1"/>
    </location>
</feature>
<feature type="compositionally biased region" description="Basic and acidic residues" evidence="1">
    <location>
        <begin position="94"/>
        <end position="108"/>
    </location>
</feature>
<dbReference type="AlphaFoldDB" id="A0A6J4RFC2"/>
<feature type="compositionally biased region" description="Basic residues" evidence="1">
    <location>
        <begin position="264"/>
        <end position="278"/>
    </location>
</feature>
<proteinExistence type="predicted"/>
<accession>A0A6J4RFC2</accession>
<keyword evidence="2" id="KW-0378">Hydrolase</keyword>
<feature type="region of interest" description="Disordered" evidence="1">
    <location>
        <begin position="1"/>
        <end position="70"/>
    </location>
</feature>
<organism evidence="2">
    <name type="scientific">uncultured Solirubrobacteraceae bacterium</name>
    <dbReference type="NCBI Taxonomy" id="1162706"/>
    <lineage>
        <taxon>Bacteria</taxon>
        <taxon>Bacillati</taxon>
        <taxon>Actinomycetota</taxon>
        <taxon>Thermoleophilia</taxon>
        <taxon>Solirubrobacterales</taxon>
        <taxon>Solirubrobacteraceae</taxon>
        <taxon>environmental samples</taxon>
    </lineage>
</organism>
<protein>
    <submittedName>
        <fullName evidence="2">Undecaprenyl-diphosphatase</fullName>
        <ecNumber evidence="2">3.6.1.27</ecNumber>
    </submittedName>
</protein>
<name>A0A6J4RFC2_9ACTN</name>
<feature type="region of interest" description="Disordered" evidence="1">
    <location>
        <begin position="90"/>
        <end position="150"/>
    </location>
</feature>
<feature type="non-terminal residue" evidence="2">
    <location>
        <position position="278"/>
    </location>
</feature>
<evidence type="ECO:0000256" key="1">
    <source>
        <dbReference type="SAM" id="MobiDB-lite"/>
    </source>
</evidence>
<feature type="region of interest" description="Disordered" evidence="1">
    <location>
        <begin position="246"/>
        <end position="278"/>
    </location>
</feature>
<dbReference type="EMBL" id="CADCVJ010000046">
    <property type="protein sequence ID" value="CAA9466008.1"/>
    <property type="molecule type" value="Genomic_DNA"/>
</dbReference>
<gene>
    <name evidence="2" type="ORF">AVDCRST_MAG38-709</name>
</gene>
<reference evidence="2" key="1">
    <citation type="submission" date="2020-02" db="EMBL/GenBank/DDBJ databases">
        <authorList>
            <person name="Meier V. D."/>
        </authorList>
    </citation>
    <scope>NUCLEOTIDE SEQUENCE</scope>
    <source>
        <strain evidence="2">AVDCRST_MAG38</strain>
    </source>
</reference>
<sequence length="278" mass="31028">ELAGGDRPGDHPGPHRVPADLLERPPAHQRGADRLGRSRRRLHRGDAAGHRDRGAHLLPPRHRQHPQRLGALADQPVAAVAPRCADGLAGHPRVAADRDPRAALRGADRLGLPRPAPDGPDADRLRHPARHRRPRRRQAPHAGPADRPPRHRLRLRAGARAHPRRVALGRHHHRRAAARIPARGRDALRLPARGARGLRLRPLQAHRRDRRRRHLGPDGRRHHRRLPGRLRGHRLADALHQHAQLHALRGLPPGPRGAADRPGGHRRARPRRRPPGAL</sequence>
<dbReference type="EC" id="3.6.1.27" evidence="2"/>
<feature type="region of interest" description="Disordered" evidence="1">
    <location>
        <begin position="206"/>
        <end position="229"/>
    </location>
</feature>
<feature type="compositionally biased region" description="Basic and acidic residues" evidence="1">
    <location>
        <begin position="44"/>
        <end position="55"/>
    </location>
</feature>